<dbReference type="AlphaFoldDB" id="A9V096"/>
<dbReference type="KEGG" id="mbr:MONBRDRAFT_25732"/>
<protein>
    <recommendedName>
        <fullName evidence="4">Glycoside hydrolase family 38 N-terminal domain-containing protein</fullName>
    </recommendedName>
</protein>
<keyword evidence="1" id="KW-0732">Signal</keyword>
<dbReference type="Proteomes" id="UP000001357">
    <property type="component" value="Unassembled WGS sequence"/>
</dbReference>
<evidence type="ECO:0000313" key="2">
    <source>
        <dbReference type="EMBL" id="EDQ89119.1"/>
    </source>
</evidence>
<reference evidence="2 3" key="1">
    <citation type="journal article" date="2008" name="Nature">
        <title>The genome of the choanoflagellate Monosiga brevicollis and the origin of metazoans.</title>
        <authorList>
            <consortium name="JGI Sequencing"/>
            <person name="King N."/>
            <person name="Westbrook M.J."/>
            <person name="Young S.L."/>
            <person name="Kuo A."/>
            <person name="Abedin M."/>
            <person name="Chapman J."/>
            <person name="Fairclough S."/>
            <person name="Hellsten U."/>
            <person name="Isogai Y."/>
            <person name="Letunic I."/>
            <person name="Marr M."/>
            <person name="Pincus D."/>
            <person name="Putnam N."/>
            <person name="Rokas A."/>
            <person name="Wright K.J."/>
            <person name="Zuzow R."/>
            <person name="Dirks W."/>
            <person name="Good M."/>
            <person name="Goodstein D."/>
            <person name="Lemons D."/>
            <person name="Li W."/>
            <person name="Lyons J.B."/>
            <person name="Morris A."/>
            <person name="Nichols S."/>
            <person name="Richter D.J."/>
            <person name="Salamov A."/>
            <person name="Bork P."/>
            <person name="Lim W.A."/>
            <person name="Manning G."/>
            <person name="Miller W.T."/>
            <person name="McGinnis W."/>
            <person name="Shapiro H."/>
            <person name="Tjian R."/>
            <person name="Grigoriev I.V."/>
            <person name="Rokhsar D."/>
        </authorList>
    </citation>
    <scope>NUCLEOTIDE SEQUENCE [LARGE SCALE GENOMIC DNA]</scope>
    <source>
        <strain evidence="3">MX1 / ATCC 50154</strain>
    </source>
</reference>
<organism evidence="2 3">
    <name type="scientific">Monosiga brevicollis</name>
    <name type="common">Choanoflagellate</name>
    <dbReference type="NCBI Taxonomy" id="81824"/>
    <lineage>
        <taxon>Eukaryota</taxon>
        <taxon>Choanoflagellata</taxon>
        <taxon>Craspedida</taxon>
        <taxon>Salpingoecidae</taxon>
        <taxon>Monosiga</taxon>
    </lineage>
</organism>
<dbReference type="InterPro" id="IPR032482">
    <property type="entry name" value="DUF5054"/>
</dbReference>
<feature type="chain" id="PRO_5002744552" description="Glycoside hydrolase family 38 N-terminal domain-containing protein" evidence="1">
    <location>
        <begin position="26"/>
        <end position="693"/>
    </location>
</feature>
<proteinExistence type="predicted"/>
<evidence type="ECO:0000256" key="1">
    <source>
        <dbReference type="SAM" id="SignalP"/>
    </source>
</evidence>
<gene>
    <name evidence="2" type="ORF">MONBRDRAFT_25732</name>
</gene>
<keyword evidence="3" id="KW-1185">Reference proteome</keyword>
<dbReference type="eggNOG" id="ENOG502QVYK">
    <property type="taxonomic scope" value="Eukaryota"/>
</dbReference>
<name>A9V096_MONBE</name>
<evidence type="ECO:0008006" key="4">
    <source>
        <dbReference type="Google" id="ProtNLM"/>
    </source>
</evidence>
<dbReference type="Pfam" id="PF16477">
    <property type="entry name" value="DUF5054"/>
    <property type="match status" value="1"/>
</dbReference>
<feature type="signal peptide" evidence="1">
    <location>
        <begin position="1"/>
        <end position="25"/>
    </location>
</feature>
<dbReference type="RefSeq" id="XP_001746224.1">
    <property type="nucleotide sequence ID" value="XM_001746172.1"/>
</dbReference>
<sequence>MMWRIGLRWLCWAAALLGLLVSARDVSHVTHVHVVQTCHLDVGFADTAAHELDNYKKYLLEAKTTAEWFQQHPPGHGEGLVFTTHPYIVSLLLDCPPGMGFTCPTPTEQDQIRAALRNGDVVMQAFPHNSETATFSSAFFEEALQLGKRLSVQLNISSPLVMTQRDVPGATRGMIPLLARNDSRTEVLATVHPYGYGGITLEDCIVLDGLSHALCPDYNNDNAGPWSVDQIQDHWASLRSEFTNATVLPSSFDAFFRLLDPIRAQLPIVEDEIGDTWIYGVPSDPVKNTQYREMLRAWEDCQSHGQCNASDPILLNFTRLLLKNPEHTWGGDVKNVLGDVTNWDNTAFYPLQYNASNFLAIAATWNEQRDWGLTYPMQALGGHPLANDIRQRLQELEPRSPGLSGYQKISDPTAMLTYESLRLQFNAAGGLVQLEHGGTSFASTQDVVALFEYQSHTPDEYDKFFNHYFELIEGQIPSYAPKDFGKPGLNTSQYGNWKQTAHAQLVAAFERQKDGVTDLQLELVMNTNLTKHYGAPATVWLHYQWATANPSQLQLTVTILNKPATRLPESLWLRFDPSTDLSNTNYGWSMDKLNTTLHPLDVAINGSTVLHAVSGSVHYTGNDRRLSVTALDAPVIAWGHPTPFPACCDALPDLNQGFSSCLYNNIWGTNYIMWFPYRPEETGFISRYQIRLG</sequence>
<dbReference type="OMA" id="TNFPMWW"/>
<dbReference type="GeneID" id="5891396"/>
<dbReference type="EMBL" id="CH991552">
    <property type="protein sequence ID" value="EDQ89119.1"/>
    <property type="molecule type" value="Genomic_DNA"/>
</dbReference>
<dbReference type="InParanoid" id="A9V096"/>
<accession>A9V096</accession>
<evidence type="ECO:0000313" key="3">
    <source>
        <dbReference type="Proteomes" id="UP000001357"/>
    </source>
</evidence>